<comment type="caution">
    <text evidence="1">The sequence shown here is derived from an EMBL/GenBank/DDBJ whole genome shotgun (WGS) entry which is preliminary data.</text>
</comment>
<evidence type="ECO:0000313" key="1">
    <source>
        <dbReference type="EMBL" id="KAL3076598.1"/>
    </source>
</evidence>
<accession>A0ABD2IK75</accession>
<name>A0ABD2IK75_9BILA</name>
<dbReference type="AlphaFoldDB" id="A0ABD2IK75"/>
<proteinExistence type="predicted"/>
<dbReference type="Proteomes" id="UP001620626">
    <property type="component" value="Unassembled WGS sequence"/>
</dbReference>
<sequence>MIKIYSSEQLKLILIELVLRCSLLKSMNCVGLAEAIVRLLKQDYGCYAASSIIGTELKNKTTTNWPSMGTIWICIIKPIWSATLLPLSDIQRYRRGVVGLSPSLVFLLENLWPRLSSRQHNHQHGVKIMSDCIDHCARCNRLFPAELHPNNHRYNRPVVAVTQMNTCRFGLAQ</sequence>
<organism evidence="1 2">
    <name type="scientific">Heterodera trifolii</name>
    <dbReference type="NCBI Taxonomy" id="157864"/>
    <lineage>
        <taxon>Eukaryota</taxon>
        <taxon>Metazoa</taxon>
        <taxon>Ecdysozoa</taxon>
        <taxon>Nematoda</taxon>
        <taxon>Chromadorea</taxon>
        <taxon>Rhabditida</taxon>
        <taxon>Tylenchina</taxon>
        <taxon>Tylenchomorpha</taxon>
        <taxon>Tylenchoidea</taxon>
        <taxon>Heteroderidae</taxon>
        <taxon>Heteroderinae</taxon>
        <taxon>Heterodera</taxon>
    </lineage>
</organism>
<protein>
    <submittedName>
        <fullName evidence="1">Uncharacterized protein</fullName>
    </submittedName>
</protein>
<reference evidence="1 2" key="1">
    <citation type="submission" date="2024-10" db="EMBL/GenBank/DDBJ databases">
        <authorList>
            <person name="Kim D."/>
        </authorList>
    </citation>
    <scope>NUCLEOTIDE SEQUENCE [LARGE SCALE GENOMIC DNA]</scope>
    <source>
        <strain evidence="1">BH-2024</strain>
    </source>
</reference>
<evidence type="ECO:0000313" key="2">
    <source>
        <dbReference type="Proteomes" id="UP001620626"/>
    </source>
</evidence>
<keyword evidence="2" id="KW-1185">Reference proteome</keyword>
<dbReference type="EMBL" id="JBICBT010001248">
    <property type="protein sequence ID" value="KAL3076598.1"/>
    <property type="molecule type" value="Genomic_DNA"/>
</dbReference>
<gene>
    <name evidence="1" type="ORF">niasHT_033463</name>
</gene>